<evidence type="ECO:0000256" key="4">
    <source>
        <dbReference type="ARBA" id="ARBA00023002"/>
    </source>
</evidence>
<organism evidence="6 7">
    <name type="scientific">Luteimonas composti</name>
    <dbReference type="NCBI Taxonomy" id="398257"/>
    <lineage>
        <taxon>Bacteria</taxon>
        <taxon>Pseudomonadati</taxon>
        <taxon>Pseudomonadota</taxon>
        <taxon>Gammaproteobacteria</taxon>
        <taxon>Lysobacterales</taxon>
        <taxon>Lysobacteraceae</taxon>
        <taxon>Luteimonas</taxon>
    </lineage>
</organism>
<evidence type="ECO:0000256" key="1">
    <source>
        <dbReference type="ARBA" id="ARBA00006622"/>
    </source>
</evidence>
<protein>
    <submittedName>
        <fullName evidence="6">Cysteine dioxygenase family protein</fullName>
    </submittedName>
</protein>
<reference evidence="6" key="2">
    <citation type="submission" date="2023-04" db="EMBL/GenBank/DDBJ databases">
        <authorList>
            <person name="Sun J.-Q."/>
        </authorList>
    </citation>
    <scope>NUCLEOTIDE SEQUENCE</scope>
    <source>
        <strain evidence="6">CC-YY355</strain>
    </source>
</reference>
<dbReference type="SUPFAM" id="SSF51182">
    <property type="entry name" value="RmlC-like cupins"/>
    <property type="match status" value="1"/>
</dbReference>
<dbReference type="Proteomes" id="UP001160550">
    <property type="component" value="Unassembled WGS sequence"/>
</dbReference>
<evidence type="ECO:0000256" key="3">
    <source>
        <dbReference type="ARBA" id="ARBA00022964"/>
    </source>
</evidence>
<keyword evidence="7" id="KW-1185">Reference proteome</keyword>
<keyword evidence="2" id="KW-0479">Metal-binding</keyword>
<dbReference type="Gene3D" id="2.60.120.10">
    <property type="entry name" value="Jelly Rolls"/>
    <property type="match status" value="1"/>
</dbReference>
<dbReference type="RefSeq" id="WP_280941947.1">
    <property type="nucleotide sequence ID" value="NZ_JARYGX010000013.1"/>
</dbReference>
<sequence>MSPDAETGLPFEGRERFIAAVDAAVRSGDGHAVTASLRGVLCELIRDPSVRLPACVHDRLEDHYARREIYRSPDLGYSVIAMTWGPGQGTPVHDHCGLWCVEGVWHGELEITQYELLESDGERCRFRAAGGMRAGPGSAGSLIPPHEYHTIRNASEDAVAVSVHIYEGRMDHCCRFEPEDGEWYRRVPATLVIDRAA</sequence>
<accession>A0ABT6MQ81</accession>
<dbReference type="InterPro" id="IPR010300">
    <property type="entry name" value="CDO_1"/>
</dbReference>
<dbReference type="EMBL" id="JARYGX010000013">
    <property type="protein sequence ID" value="MDH7452753.1"/>
    <property type="molecule type" value="Genomic_DNA"/>
</dbReference>
<dbReference type="InterPro" id="IPR011051">
    <property type="entry name" value="RmlC_Cupin_sf"/>
</dbReference>
<comment type="similarity">
    <text evidence="1">Belongs to the cysteine dioxygenase family.</text>
</comment>
<dbReference type="GO" id="GO:0051213">
    <property type="term" value="F:dioxygenase activity"/>
    <property type="evidence" value="ECO:0007669"/>
    <property type="project" value="UniProtKB-KW"/>
</dbReference>
<keyword evidence="3 6" id="KW-0223">Dioxygenase</keyword>
<evidence type="ECO:0000313" key="6">
    <source>
        <dbReference type="EMBL" id="MDH7452753.1"/>
    </source>
</evidence>
<keyword evidence="4" id="KW-0560">Oxidoreductase</keyword>
<dbReference type="PANTHER" id="PTHR12918:SF1">
    <property type="entry name" value="CYSTEINE DIOXYGENASE TYPE 1"/>
    <property type="match status" value="1"/>
</dbReference>
<keyword evidence="5" id="KW-0408">Iron</keyword>
<proteinExistence type="inferred from homology"/>
<comment type="caution">
    <text evidence="6">The sequence shown here is derived from an EMBL/GenBank/DDBJ whole genome shotgun (WGS) entry which is preliminary data.</text>
</comment>
<dbReference type="Pfam" id="PF05995">
    <property type="entry name" value="CDO_I"/>
    <property type="match status" value="1"/>
</dbReference>
<reference evidence="6" key="1">
    <citation type="journal article" date="2007" name="Int. J. Syst. Evol. Microbiol.">
        <title>Luteimonas composti sp. nov., a moderately thermophilic bacterium isolated from food waste.</title>
        <authorList>
            <person name="Young C.C."/>
            <person name="Kampfer P."/>
            <person name="Chen W.M."/>
            <person name="Yen W.S."/>
            <person name="Arun A.B."/>
            <person name="Lai W.A."/>
            <person name="Shen F.T."/>
            <person name="Rekha P.D."/>
            <person name="Lin K.Y."/>
            <person name="Chou J.H."/>
        </authorList>
    </citation>
    <scope>NUCLEOTIDE SEQUENCE</scope>
    <source>
        <strain evidence="6">CC-YY355</strain>
    </source>
</reference>
<evidence type="ECO:0000256" key="5">
    <source>
        <dbReference type="ARBA" id="ARBA00023004"/>
    </source>
</evidence>
<dbReference type="PANTHER" id="PTHR12918">
    <property type="entry name" value="CYSTEINE DIOXYGENASE"/>
    <property type="match status" value="1"/>
</dbReference>
<evidence type="ECO:0000256" key="2">
    <source>
        <dbReference type="ARBA" id="ARBA00022723"/>
    </source>
</evidence>
<evidence type="ECO:0000313" key="7">
    <source>
        <dbReference type="Proteomes" id="UP001160550"/>
    </source>
</evidence>
<gene>
    <name evidence="6" type="ORF">QF205_06610</name>
</gene>
<name>A0ABT6MQ81_9GAMM</name>
<dbReference type="InterPro" id="IPR014710">
    <property type="entry name" value="RmlC-like_jellyroll"/>
</dbReference>
<dbReference type="CDD" id="cd10548">
    <property type="entry name" value="cupin_CDO"/>
    <property type="match status" value="1"/>
</dbReference>